<reference evidence="2" key="5">
    <citation type="journal article" date="2021" name="G3 (Bethesda)">
        <title>Aegilops tauschii genome assembly Aet v5.0 features greater sequence contiguity and improved annotation.</title>
        <authorList>
            <person name="Wang L."/>
            <person name="Zhu T."/>
            <person name="Rodriguez J.C."/>
            <person name="Deal K.R."/>
            <person name="Dubcovsky J."/>
            <person name="McGuire P.E."/>
            <person name="Lux T."/>
            <person name="Spannagl M."/>
            <person name="Mayer K.F.X."/>
            <person name="Baldrich P."/>
            <person name="Meyers B.C."/>
            <person name="Huo N."/>
            <person name="Gu Y.Q."/>
            <person name="Zhou H."/>
            <person name="Devos K.M."/>
            <person name="Bennetzen J.L."/>
            <person name="Unver T."/>
            <person name="Budak H."/>
            <person name="Gulick P.J."/>
            <person name="Galiba G."/>
            <person name="Kalapos B."/>
            <person name="Nelson D.R."/>
            <person name="Li P."/>
            <person name="You F.M."/>
            <person name="Luo M.C."/>
            <person name="Dvorak J."/>
        </authorList>
    </citation>
    <scope>NUCLEOTIDE SEQUENCE [LARGE SCALE GENOMIC DNA]</scope>
    <source>
        <strain evidence="2">cv. AL8/78</strain>
    </source>
</reference>
<evidence type="ECO:0000259" key="1">
    <source>
        <dbReference type="PROSITE" id="PS50181"/>
    </source>
</evidence>
<evidence type="ECO:0000313" key="3">
    <source>
        <dbReference type="Proteomes" id="UP000015105"/>
    </source>
</evidence>
<dbReference type="SMART" id="SM00256">
    <property type="entry name" value="FBOX"/>
    <property type="match status" value="1"/>
</dbReference>
<dbReference type="Proteomes" id="UP000015105">
    <property type="component" value="Chromosome 6D"/>
</dbReference>
<evidence type="ECO:0000313" key="2">
    <source>
        <dbReference type="EnsemblPlants" id="AET6Gv20936700.3"/>
    </source>
</evidence>
<sequence>PAAGEMERLPEELLMRVVSLTSPPDACRAAAVSRAFRAVADSDAVWSLFLPRNLPRFAKGELPRTSPSSKKELFRRLSDQPALLPHKLVSMQLDRATGAQRFTLSARALQIPRCTNRAPVGSLSNCSKGNKRFFSEAAQFYRVNELEIRAKVQRKMLSQNTTYAVYLVFKLAYVYYEFGFTYEVASIGVAGRESTRQVSVQGYIKDGDGDGNAPQRHIFQGCRGTLSCDAITSGEDIHFPRENANGWMEVELGEFHNDEADDGGEVSISFTGESKYCLTVLGIELISKQQKPT</sequence>
<reference evidence="3" key="2">
    <citation type="journal article" date="2017" name="Nat. Plants">
        <title>The Aegilops tauschii genome reveals multiple impacts of transposons.</title>
        <authorList>
            <person name="Zhao G."/>
            <person name="Zou C."/>
            <person name="Li K."/>
            <person name="Wang K."/>
            <person name="Li T."/>
            <person name="Gao L."/>
            <person name="Zhang X."/>
            <person name="Wang H."/>
            <person name="Yang Z."/>
            <person name="Liu X."/>
            <person name="Jiang W."/>
            <person name="Mao L."/>
            <person name="Kong X."/>
            <person name="Jiao Y."/>
            <person name="Jia J."/>
        </authorList>
    </citation>
    <scope>NUCLEOTIDE SEQUENCE [LARGE SCALE GENOMIC DNA]</scope>
    <source>
        <strain evidence="3">cv. AL8/78</strain>
    </source>
</reference>
<dbReference type="Pfam" id="PF14299">
    <property type="entry name" value="PP2"/>
    <property type="match status" value="1"/>
</dbReference>
<dbReference type="InterPro" id="IPR036047">
    <property type="entry name" value="F-box-like_dom_sf"/>
</dbReference>
<dbReference type="PANTHER" id="PTHR32278:SF133">
    <property type="entry name" value="F-BOX DOMAIN-CONTAINING PROTEIN"/>
    <property type="match status" value="1"/>
</dbReference>
<organism evidence="2 3">
    <name type="scientific">Aegilops tauschii subsp. strangulata</name>
    <name type="common">Goatgrass</name>
    <dbReference type="NCBI Taxonomy" id="200361"/>
    <lineage>
        <taxon>Eukaryota</taxon>
        <taxon>Viridiplantae</taxon>
        <taxon>Streptophyta</taxon>
        <taxon>Embryophyta</taxon>
        <taxon>Tracheophyta</taxon>
        <taxon>Spermatophyta</taxon>
        <taxon>Magnoliopsida</taxon>
        <taxon>Liliopsida</taxon>
        <taxon>Poales</taxon>
        <taxon>Poaceae</taxon>
        <taxon>BOP clade</taxon>
        <taxon>Pooideae</taxon>
        <taxon>Triticodae</taxon>
        <taxon>Triticeae</taxon>
        <taxon>Triticinae</taxon>
        <taxon>Aegilops</taxon>
    </lineage>
</organism>
<dbReference type="InterPro" id="IPR001810">
    <property type="entry name" value="F-box_dom"/>
</dbReference>
<dbReference type="SUPFAM" id="SSF81383">
    <property type="entry name" value="F-box domain"/>
    <property type="match status" value="1"/>
</dbReference>
<dbReference type="Gramene" id="AET6Gv20936700.3">
    <property type="protein sequence ID" value="AET6Gv20936700.3"/>
    <property type="gene ID" value="AET6Gv20936700"/>
</dbReference>
<dbReference type="InterPro" id="IPR025886">
    <property type="entry name" value="PP2-like"/>
</dbReference>
<dbReference type="Pfam" id="PF12937">
    <property type="entry name" value="F-box-like"/>
    <property type="match status" value="1"/>
</dbReference>
<proteinExistence type="predicted"/>
<reference evidence="3" key="1">
    <citation type="journal article" date="2014" name="Science">
        <title>Ancient hybridizations among the ancestral genomes of bread wheat.</title>
        <authorList>
            <consortium name="International Wheat Genome Sequencing Consortium,"/>
            <person name="Marcussen T."/>
            <person name="Sandve S.R."/>
            <person name="Heier L."/>
            <person name="Spannagl M."/>
            <person name="Pfeifer M."/>
            <person name="Jakobsen K.S."/>
            <person name="Wulff B.B."/>
            <person name="Steuernagel B."/>
            <person name="Mayer K.F."/>
            <person name="Olsen O.A."/>
        </authorList>
    </citation>
    <scope>NUCLEOTIDE SEQUENCE [LARGE SCALE GENOMIC DNA]</scope>
    <source>
        <strain evidence="3">cv. AL8/78</strain>
    </source>
</reference>
<feature type="domain" description="F-box" evidence="1">
    <location>
        <begin position="3"/>
        <end position="49"/>
    </location>
</feature>
<dbReference type="AlphaFoldDB" id="A0A453Q0N1"/>
<keyword evidence="3" id="KW-1185">Reference proteome</keyword>
<dbReference type="Gene3D" id="1.20.1280.50">
    <property type="match status" value="1"/>
</dbReference>
<dbReference type="STRING" id="200361.A0A453Q0N1"/>
<reference evidence="2" key="4">
    <citation type="submission" date="2019-03" db="UniProtKB">
        <authorList>
            <consortium name="EnsemblPlants"/>
        </authorList>
    </citation>
    <scope>IDENTIFICATION</scope>
</reference>
<dbReference type="CDD" id="cd22162">
    <property type="entry name" value="F-box_AtSKIP3-like"/>
    <property type="match status" value="1"/>
</dbReference>
<dbReference type="PANTHER" id="PTHR32278">
    <property type="entry name" value="F-BOX DOMAIN-CONTAINING PROTEIN"/>
    <property type="match status" value="1"/>
</dbReference>
<accession>A0A453Q0N1</accession>
<name>A0A453Q0N1_AEGTS</name>
<reference evidence="2" key="3">
    <citation type="journal article" date="2017" name="Nature">
        <title>Genome sequence of the progenitor of the wheat D genome Aegilops tauschii.</title>
        <authorList>
            <person name="Luo M.C."/>
            <person name="Gu Y.Q."/>
            <person name="Puiu D."/>
            <person name="Wang H."/>
            <person name="Twardziok S.O."/>
            <person name="Deal K.R."/>
            <person name="Huo N."/>
            <person name="Zhu T."/>
            <person name="Wang L."/>
            <person name="Wang Y."/>
            <person name="McGuire P.E."/>
            <person name="Liu S."/>
            <person name="Long H."/>
            <person name="Ramasamy R.K."/>
            <person name="Rodriguez J.C."/>
            <person name="Van S.L."/>
            <person name="Yuan L."/>
            <person name="Wang Z."/>
            <person name="Xia Z."/>
            <person name="Xiao L."/>
            <person name="Anderson O.D."/>
            <person name="Ouyang S."/>
            <person name="Liang Y."/>
            <person name="Zimin A.V."/>
            <person name="Pertea G."/>
            <person name="Qi P."/>
            <person name="Bennetzen J.L."/>
            <person name="Dai X."/>
            <person name="Dawson M.W."/>
            <person name="Muller H.G."/>
            <person name="Kugler K."/>
            <person name="Rivarola-Duarte L."/>
            <person name="Spannagl M."/>
            <person name="Mayer K.F.X."/>
            <person name="Lu F.H."/>
            <person name="Bevan M.W."/>
            <person name="Leroy P."/>
            <person name="Li P."/>
            <person name="You F.M."/>
            <person name="Sun Q."/>
            <person name="Liu Z."/>
            <person name="Lyons E."/>
            <person name="Wicker T."/>
            <person name="Salzberg S.L."/>
            <person name="Devos K.M."/>
            <person name="Dvorak J."/>
        </authorList>
    </citation>
    <scope>NUCLEOTIDE SEQUENCE [LARGE SCALE GENOMIC DNA]</scope>
    <source>
        <strain evidence="2">cv. AL8/78</strain>
    </source>
</reference>
<dbReference type="EnsemblPlants" id="AET6Gv20936700.3">
    <property type="protein sequence ID" value="AET6Gv20936700.3"/>
    <property type="gene ID" value="AET6Gv20936700"/>
</dbReference>
<dbReference type="PROSITE" id="PS50181">
    <property type="entry name" value="FBOX"/>
    <property type="match status" value="1"/>
</dbReference>
<protein>
    <recommendedName>
        <fullName evidence="1">F-box domain-containing protein</fullName>
    </recommendedName>
</protein>